<comment type="caution">
    <text evidence="1">The sequence shown here is derived from an EMBL/GenBank/DDBJ whole genome shotgun (WGS) entry which is preliminary data.</text>
</comment>
<dbReference type="AlphaFoldDB" id="A0A317JNC1"/>
<gene>
    <name evidence="1" type="ORF">C5B42_03715</name>
</gene>
<dbReference type="Proteomes" id="UP000246104">
    <property type="component" value="Unassembled WGS sequence"/>
</dbReference>
<evidence type="ECO:0000313" key="1">
    <source>
        <dbReference type="EMBL" id="PWU23245.1"/>
    </source>
</evidence>
<evidence type="ECO:0000313" key="2">
    <source>
        <dbReference type="Proteomes" id="UP000246104"/>
    </source>
</evidence>
<protein>
    <submittedName>
        <fullName evidence="1">Uncharacterized protein</fullName>
    </submittedName>
</protein>
<organism evidence="1 2">
    <name type="scientific">Candidatus Cerribacteria bacterium 'Amazon FNV 2010 28 9'</name>
    <dbReference type="NCBI Taxonomy" id="2081795"/>
    <lineage>
        <taxon>Bacteria</taxon>
        <taxon>Candidatus Cerribacteria</taxon>
    </lineage>
</organism>
<proteinExistence type="predicted"/>
<reference evidence="1 2" key="1">
    <citation type="submission" date="2018-02" db="EMBL/GenBank/DDBJ databases">
        <title>Genomic Reconstructions from Amazon Rainforest and Pasture Soil Reveal Novel Insights into the Physiology of Candidate Phyla in Tropical Sites.</title>
        <authorList>
            <person name="Kroeger M.E."/>
            <person name="Delmont T."/>
            <person name="Eren A.M."/>
            <person name="Guo J."/>
            <person name="Meyer K.M."/>
            <person name="Khan K."/>
            <person name="Rodrigues J.L.M."/>
            <person name="Bohannan B.J.M."/>
            <person name="Tringe S."/>
            <person name="Borges C.D."/>
            <person name="Tiedje J."/>
            <person name="Tsai S.M."/>
            <person name="Nusslein K."/>
        </authorList>
    </citation>
    <scope>NUCLEOTIDE SEQUENCE [LARGE SCALE GENOMIC DNA]</scope>
    <source>
        <strain evidence="1">Amazon FNV 2010 28 9</strain>
    </source>
</reference>
<sequence>MGEKPARKLIGKGMDSQVFQREGSNYLVKRSYGINYLISLLNPNAKARRLNNELEETKTVASQIGIEVPKTRVIQIKPNTPPLVVQRYIRSDKSVDTEAFVQQHKDNPILKKVDINPGNFLSQGGKVYIIDTFHGMVSRLLFRLGLDSGGYRKMIEMYKKFQKNLLRKRE</sequence>
<accession>A0A317JNC1</accession>
<name>A0A317JNC1_9BACT</name>
<dbReference type="EMBL" id="PSRQ01000042">
    <property type="protein sequence ID" value="PWU23245.1"/>
    <property type="molecule type" value="Genomic_DNA"/>
</dbReference>